<dbReference type="EMBL" id="AP011719">
    <property type="protein sequence ID" value="BAL55513.1"/>
    <property type="molecule type" value="Genomic_DNA"/>
</dbReference>
<dbReference type="AlphaFoldDB" id="H5SH77"/>
<evidence type="ECO:0000313" key="2">
    <source>
        <dbReference type="EMBL" id="BAL55513.1"/>
    </source>
</evidence>
<protein>
    <recommendedName>
        <fullName evidence="3">Thioredoxin domain-containing protein</fullName>
    </recommendedName>
</protein>
<keyword evidence="1" id="KW-0472">Membrane</keyword>
<gene>
    <name evidence="2" type="ORF">HGMM_F28D03C20</name>
</gene>
<evidence type="ECO:0008006" key="3">
    <source>
        <dbReference type="Google" id="ProtNLM"/>
    </source>
</evidence>
<sequence length="188" mass="20890">MNREAREAIVKRVVLALAAFCLAYAGVGFIRIAITQRPREVRPKATVRVGERVVFPQLQSITGAPFPGVNARFLFVTAFSLSCPFAVQSVPFWNRIKRALPAHRASYVVIGCARSFDELRTFVQHTGLEADVFFAPCDQVEAKLRIAGGISHYLLDARHVCRAVWTGMPVNAQGEKKILDEILRALEP</sequence>
<reference evidence="2" key="2">
    <citation type="journal article" date="2012" name="PLoS ONE">
        <title>A Deeply Branching Thermophilic Bacterium with an Ancient Acetyl-CoA Pathway Dominates a Subsurface Ecosystem.</title>
        <authorList>
            <person name="Takami H."/>
            <person name="Noguchi H."/>
            <person name="Takaki Y."/>
            <person name="Uchiyama I."/>
            <person name="Toyoda A."/>
            <person name="Nishi S."/>
            <person name="Chee G.-J."/>
            <person name="Arai W."/>
            <person name="Nunoura T."/>
            <person name="Itoh T."/>
            <person name="Hattori M."/>
            <person name="Takai K."/>
        </authorList>
    </citation>
    <scope>NUCLEOTIDE SEQUENCE</scope>
</reference>
<proteinExistence type="predicted"/>
<evidence type="ECO:0000256" key="1">
    <source>
        <dbReference type="SAM" id="Phobius"/>
    </source>
</evidence>
<dbReference type="Gene3D" id="3.40.30.10">
    <property type="entry name" value="Glutaredoxin"/>
    <property type="match status" value="1"/>
</dbReference>
<dbReference type="SUPFAM" id="SSF52833">
    <property type="entry name" value="Thioredoxin-like"/>
    <property type="match status" value="1"/>
</dbReference>
<feature type="transmembrane region" description="Helical" evidence="1">
    <location>
        <begin position="12"/>
        <end position="34"/>
    </location>
</feature>
<name>H5SH77_9BACT</name>
<dbReference type="InterPro" id="IPR036249">
    <property type="entry name" value="Thioredoxin-like_sf"/>
</dbReference>
<keyword evidence="1" id="KW-0812">Transmembrane</keyword>
<accession>H5SH77</accession>
<organism evidence="2">
    <name type="scientific">uncultured Acidobacteriota bacterium</name>
    <dbReference type="NCBI Taxonomy" id="171953"/>
    <lineage>
        <taxon>Bacteria</taxon>
        <taxon>Pseudomonadati</taxon>
        <taxon>Acidobacteriota</taxon>
        <taxon>environmental samples</taxon>
    </lineage>
</organism>
<reference evidence="2" key="1">
    <citation type="journal article" date="2005" name="Environ. Microbiol.">
        <title>Genetic and functional properties of uncultivated thermophilic crenarchaeotes from a subsurface gold mine as revealed by analysis of genome fragments.</title>
        <authorList>
            <person name="Nunoura T."/>
            <person name="Hirayama H."/>
            <person name="Takami H."/>
            <person name="Oida H."/>
            <person name="Nishi S."/>
            <person name="Shimamura S."/>
            <person name="Suzuki Y."/>
            <person name="Inagaki F."/>
            <person name="Takai K."/>
            <person name="Nealson K.H."/>
            <person name="Horikoshi K."/>
        </authorList>
    </citation>
    <scope>NUCLEOTIDE SEQUENCE</scope>
</reference>
<keyword evidence="1" id="KW-1133">Transmembrane helix</keyword>